<dbReference type="PANTHER" id="PTHR31900:SF30">
    <property type="entry name" value="SUPERFAMILY PROTEIN, PUTATIVE-RELATED"/>
    <property type="match status" value="1"/>
</dbReference>
<organism evidence="2 3">
    <name type="scientific">Kingdonia uniflora</name>
    <dbReference type="NCBI Taxonomy" id="39325"/>
    <lineage>
        <taxon>Eukaryota</taxon>
        <taxon>Viridiplantae</taxon>
        <taxon>Streptophyta</taxon>
        <taxon>Embryophyta</taxon>
        <taxon>Tracheophyta</taxon>
        <taxon>Spermatophyta</taxon>
        <taxon>Magnoliopsida</taxon>
        <taxon>Ranunculales</taxon>
        <taxon>Circaeasteraceae</taxon>
        <taxon>Kingdonia</taxon>
    </lineage>
</organism>
<dbReference type="Pfam" id="PF24758">
    <property type="entry name" value="LRR_At5g56370"/>
    <property type="match status" value="1"/>
</dbReference>
<dbReference type="InterPro" id="IPR001810">
    <property type="entry name" value="F-box_dom"/>
</dbReference>
<dbReference type="AlphaFoldDB" id="A0A7J7M7S1"/>
<comment type="caution">
    <text evidence="2">The sequence shown here is derived from an EMBL/GenBank/DDBJ whole genome shotgun (WGS) entry which is preliminary data.</text>
</comment>
<dbReference type="SUPFAM" id="SSF52047">
    <property type="entry name" value="RNI-like"/>
    <property type="match status" value="1"/>
</dbReference>
<accession>A0A7J7M7S1</accession>
<name>A0A7J7M7S1_9MAGN</name>
<reference evidence="2 3" key="1">
    <citation type="journal article" date="2020" name="IScience">
        <title>Genome Sequencing of the Endangered Kingdonia uniflora (Circaeasteraceae, Ranunculales) Reveals Potential Mechanisms of Evolutionary Specialization.</title>
        <authorList>
            <person name="Sun Y."/>
            <person name="Deng T."/>
            <person name="Zhang A."/>
            <person name="Moore M.J."/>
            <person name="Landis J.B."/>
            <person name="Lin N."/>
            <person name="Zhang H."/>
            <person name="Zhang X."/>
            <person name="Huang J."/>
            <person name="Zhang X."/>
            <person name="Sun H."/>
            <person name="Wang H."/>
        </authorList>
    </citation>
    <scope>NUCLEOTIDE SEQUENCE [LARGE SCALE GENOMIC DNA]</scope>
    <source>
        <strain evidence="2">TB1705</strain>
        <tissue evidence="2">Leaf</tissue>
    </source>
</reference>
<dbReference type="CDD" id="cd22160">
    <property type="entry name" value="F-box_AtFBL13-like"/>
    <property type="match status" value="1"/>
</dbReference>
<dbReference type="Gene3D" id="3.80.10.10">
    <property type="entry name" value="Ribonuclease Inhibitor"/>
    <property type="match status" value="1"/>
</dbReference>
<dbReference type="SUPFAM" id="SSF81383">
    <property type="entry name" value="F-box domain"/>
    <property type="match status" value="1"/>
</dbReference>
<gene>
    <name evidence="2" type="ORF">GIB67_000079</name>
</gene>
<protein>
    <recommendedName>
        <fullName evidence="1">F-box domain-containing protein</fullName>
    </recommendedName>
</protein>
<evidence type="ECO:0000259" key="1">
    <source>
        <dbReference type="PROSITE" id="PS50181"/>
    </source>
</evidence>
<dbReference type="PROSITE" id="PS50181">
    <property type="entry name" value="FBOX"/>
    <property type="match status" value="1"/>
</dbReference>
<dbReference type="Gene3D" id="1.20.1280.50">
    <property type="match status" value="1"/>
</dbReference>
<dbReference type="InterPro" id="IPR050232">
    <property type="entry name" value="FBL13/AtMIF1-like"/>
</dbReference>
<evidence type="ECO:0000313" key="3">
    <source>
        <dbReference type="Proteomes" id="UP000541444"/>
    </source>
</evidence>
<dbReference type="InterPro" id="IPR053781">
    <property type="entry name" value="F-box_AtFBL13-like"/>
</dbReference>
<keyword evidence="3" id="KW-1185">Reference proteome</keyword>
<dbReference type="Pfam" id="PF00646">
    <property type="entry name" value="F-box"/>
    <property type="match status" value="1"/>
</dbReference>
<dbReference type="SMART" id="SM00256">
    <property type="entry name" value="FBOX"/>
    <property type="match status" value="1"/>
</dbReference>
<dbReference type="SMART" id="SM00579">
    <property type="entry name" value="FBD"/>
    <property type="match status" value="1"/>
</dbReference>
<dbReference type="InterPro" id="IPR006566">
    <property type="entry name" value="FBD"/>
</dbReference>
<dbReference type="Proteomes" id="UP000541444">
    <property type="component" value="Unassembled WGS sequence"/>
</dbReference>
<dbReference type="EMBL" id="JACGCM010001725">
    <property type="protein sequence ID" value="KAF6150913.1"/>
    <property type="molecule type" value="Genomic_DNA"/>
</dbReference>
<dbReference type="PANTHER" id="PTHR31900">
    <property type="entry name" value="F-BOX/RNI SUPERFAMILY PROTEIN-RELATED"/>
    <property type="match status" value="1"/>
</dbReference>
<dbReference type="InterPro" id="IPR032675">
    <property type="entry name" value="LRR_dom_sf"/>
</dbReference>
<dbReference type="InterPro" id="IPR055411">
    <property type="entry name" value="LRR_FXL15/At3g58940/PEG3-like"/>
</dbReference>
<sequence length="529" mass="60070">MGKAFPKTTIEGPTPATIREGVGMPIMSMTMIVEEEEGSKVDEEATPSLTAKKGKGSTYEVINVLRNLVEIVEMEESVSKKQNTGTEEDVISDLPGDILQHILSFLPVKCVVATSCLSKRWRYIWTKVQVVDFEDVLFYSPIGEEPERRKNFMNFVDKLLSFPIMLHKFSFSLHGEFDESLLQTWISTVIERKVQHLSLTICLFGQSFVFPSSLYGCGSLISLKLEMNNSNLEVPTLIFLPNLKTLHLSFITFPDDSSTQNLFSSCPVLEELIIDNCKCIDMKKLCISVTTLKRLTLDSPYDEREEKEMVGCVIKIYAANLISFRCRSYVSGDYDIGHLSSLVDAEINLLHNPLDKDRMEETGIVACKLLQFMSNVKVLKICNGTFKCLSYRKDLLRYLPTFHNLIHLEVNSKVIDTIQVLIDVLQVSPNLEHLVLTRGFCSYFDTGDDVCMLNTTRSCLFVHLKAAAFMNFEGYKTESYLLKFLLENARVLEKVAIECSNLSPKKMQRVMKLILMLPKLSESCVIEFF</sequence>
<dbReference type="OrthoDB" id="1298252at2759"/>
<proteinExistence type="predicted"/>
<dbReference type="InterPro" id="IPR036047">
    <property type="entry name" value="F-box-like_dom_sf"/>
</dbReference>
<dbReference type="Pfam" id="PF08387">
    <property type="entry name" value="FBD"/>
    <property type="match status" value="1"/>
</dbReference>
<feature type="domain" description="F-box" evidence="1">
    <location>
        <begin position="88"/>
        <end position="136"/>
    </location>
</feature>
<evidence type="ECO:0000313" key="2">
    <source>
        <dbReference type="EMBL" id="KAF6150913.1"/>
    </source>
</evidence>